<evidence type="ECO:0000256" key="5">
    <source>
        <dbReference type="ARBA" id="ARBA00017935"/>
    </source>
</evidence>
<reference evidence="11 12" key="1">
    <citation type="submission" date="2018-11" db="EMBL/GenBank/DDBJ databases">
        <title>Gordonia insulae sp. nov., isolated from an island soil.</title>
        <authorList>
            <person name="Kim Y.S."/>
            <person name="Kim S.B."/>
        </authorList>
    </citation>
    <scope>NUCLEOTIDE SEQUENCE [LARGE SCALE GENOMIC DNA]</scope>
    <source>
        <strain evidence="11 12">MMS17-SY073</strain>
    </source>
</reference>
<evidence type="ECO:0000256" key="2">
    <source>
        <dbReference type="ARBA" id="ARBA00004978"/>
    </source>
</evidence>
<dbReference type="SUPFAM" id="SSF55729">
    <property type="entry name" value="Acyl-CoA N-acyltransferases (Nat)"/>
    <property type="match status" value="1"/>
</dbReference>
<evidence type="ECO:0000256" key="7">
    <source>
        <dbReference type="ARBA" id="ARBA00023315"/>
    </source>
</evidence>
<evidence type="ECO:0000256" key="4">
    <source>
        <dbReference type="ARBA" id="ARBA00012355"/>
    </source>
</evidence>
<comment type="pathway">
    <text evidence="2 9">Amine and polyamine biosynthesis; ectoine biosynthesis; L-ectoine from L-aspartate 4-semialdehyde: step 2/3.</text>
</comment>
<evidence type="ECO:0000259" key="10">
    <source>
        <dbReference type="PROSITE" id="PS51186"/>
    </source>
</evidence>
<dbReference type="InterPro" id="IPR000182">
    <property type="entry name" value="GNAT_dom"/>
</dbReference>
<proteinExistence type="inferred from homology"/>
<keyword evidence="6 9" id="KW-0808">Transferase</keyword>
<sequence length="177" mass="19882">MVMSPSQTRTAPTTAIAVDYRQPTVEDGARLWEIASDSKVLDVNSSYSYVLWCHDFPTTSIVAEVDGRPVGFVTGYRRQTDPSTLMVWQVAVDDDVRGHGIAGTMLHRLFDRNQRSGVVAMHTTISPDNVASQRLFESVAQRRGLRFERRDLFGAGQFPDSHEPEDLYILEPDLIEP</sequence>
<dbReference type="NCBIfam" id="TIGR02406">
    <property type="entry name" value="ectoine_EctA"/>
    <property type="match status" value="1"/>
</dbReference>
<dbReference type="CDD" id="cd04301">
    <property type="entry name" value="NAT_SF"/>
    <property type="match status" value="1"/>
</dbReference>
<dbReference type="Proteomes" id="UP000271469">
    <property type="component" value="Chromosome"/>
</dbReference>
<dbReference type="UniPathway" id="UPA00067">
    <property type="reaction ID" value="UER00122"/>
</dbReference>
<evidence type="ECO:0000313" key="12">
    <source>
        <dbReference type="Proteomes" id="UP000271469"/>
    </source>
</evidence>
<keyword evidence="12" id="KW-1185">Reference proteome</keyword>
<accession>A0A3G8JHR5</accession>
<dbReference type="EC" id="2.3.1.178" evidence="4 9"/>
<dbReference type="EMBL" id="CP033972">
    <property type="protein sequence ID" value="AZG43999.1"/>
    <property type="molecule type" value="Genomic_DNA"/>
</dbReference>
<keyword evidence="7 9" id="KW-0012">Acyltransferase</keyword>
<evidence type="ECO:0000256" key="9">
    <source>
        <dbReference type="RuleBase" id="RU365045"/>
    </source>
</evidence>
<evidence type="ECO:0000313" key="11">
    <source>
        <dbReference type="EMBL" id="AZG43999.1"/>
    </source>
</evidence>
<evidence type="ECO:0000256" key="1">
    <source>
        <dbReference type="ARBA" id="ARBA00003741"/>
    </source>
</evidence>
<comment type="similarity">
    <text evidence="3 9">Belongs to the acetyltransferase family. EctA subfamily.</text>
</comment>
<dbReference type="Gene3D" id="3.40.630.30">
    <property type="match status" value="1"/>
</dbReference>
<evidence type="ECO:0000256" key="3">
    <source>
        <dbReference type="ARBA" id="ARBA00010712"/>
    </source>
</evidence>
<dbReference type="PROSITE" id="PS51186">
    <property type="entry name" value="GNAT"/>
    <property type="match status" value="1"/>
</dbReference>
<dbReference type="KEGG" id="gom:D7316_00579"/>
<dbReference type="Pfam" id="PF00583">
    <property type="entry name" value="Acetyltransf_1"/>
    <property type="match status" value="1"/>
</dbReference>
<organism evidence="11 12">
    <name type="scientific">Gordonia insulae</name>
    <dbReference type="NCBI Taxonomy" id="2420509"/>
    <lineage>
        <taxon>Bacteria</taxon>
        <taxon>Bacillati</taxon>
        <taxon>Actinomycetota</taxon>
        <taxon>Actinomycetes</taxon>
        <taxon>Mycobacteriales</taxon>
        <taxon>Gordoniaceae</taxon>
        <taxon>Gordonia</taxon>
    </lineage>
</organism>
<gene>
    <name evidence="9 11" type="primary">ectA</name>
    <name evidence="11" type="ORF">D7316_00579</name>
</gene>
<protein>
    <recommendedName>
        <fullName evidence="5 9">L-2,4-diaminobutyric acid acetyltransferase</fullName>
        <shortName evidence="9">DABA acetyltransferase</shortName>
        <ecNumber evidence="4 9">2.3.1.178</ecNumber>
    </recommendedName>
</protein>
<comment type="function">
    <text evidence="1 9">Catalyzes the acetylation of L-2,4-diaminobutyrate (DABA) to gamma-N-acetyl-alpha,gamma-diaminobutyric acid (ADABA) with acetyl coenzyme A.</text>
</comment>
<dbReference type="GO" id="GO:0033816">
    <property type="term" value="F:diaminobutyrate acetyltransferase activity"/>
    <property type="evidence" value="ECO:0007669"/>
    <property type="project" value="UniProtKB-EC"/>
</dbReference>
<dbReference type="InterPro" id="IPR016181">
    <property type="entry name" value="Acyl_CoA_acyltransferase"/>
</dbReference>
<dbReference type="PANTHER" id="PTHR43072:SF60">
    <property type="entry name" value="L-2,4-DIAMINOBUTYRIC ACID ACETYLTRANSFERASE"/>
    <property type="match status" value="1"/>
</dbReference>
<dbReference type="AlphaFoldDB" id="A0A3G8JHR5"/>
<dbReference type="InterPro" id="IPR012772">
    <property type="entry name" value="Ectoine_EctA"/>
</dbReference>
<feature type="domain" description="N-acetyltransferase" evidence="10">
    <location>
        <begin position="18"/>
        <end position="165"/>
    </location>
</feature>
<dbReference type="PANTHER" id="PTHR43072">
    <property type="entry name" value="N-ACETYLTRANSFERASE"/>
    <property type="match status" value="1"/>
</dbReference>
<comment type="catalytic activity">
    <reaction evidence="8 9">
        <text>L-2,4-diaminobutanoate + acetyl-CoA = (2S)-4-acetamido-2-aminobutanoate + CoA + H(+)</text>
        <dbReference type="Rhea" id="RHEA:16901"/>
        <dbReference type="ChEBI" id="CHEBI:15378"/>
        <dbReference type="ChEBI" id="CHEBI:57287"/>
        <dbReference type="ChEBI" id="CHEBI:57288"/>
        <dbReference type="ChEBI" id="CHEBI:58761"/>
        <dbReference type="ChEBI" id="CHEBI:58929"/>
        <dbReference type="EC" id="2.3.1.178"/>
    </reaction>
</comment>
<evidence type="ECO:0000256" key="6">
    <source>
        <dbReference type="ARBA" id="ARBA00022679"/>
    </source>
</evidence>
<evidence type="ECO:0000256" key="8">
    <source>
        <dbReference type="ARBA" id="ARBA00048924"/>
    </source>
</evidence>
<dbReference type="GO" id="GO:0019491">
    <property type="term" value="P:ectoine biosynthetic process"/>
    <property type="evidence" value="ECO:0007669"/>
    <property type="project" value="UniProtKB-UniPathway"/>
</dbReference>
<name>A0A3G8JHR5_9ACTN</name>